<dbReference type="AlphaFoldDB" id="A0A660CIV1"/>
<feature type="region of interest" description="Disordered" evidence="1">
    <location>
        <begin position="1"/>
        <end position="47"/>
    </location>
</feature>
<keyword evidence="2" id="KW-0812">Transmembrane</keyword>
<name>A0A660CIV1_9PSEU</name>
<feature type="transmembrane region" description="Helical" evidence="2">
    <location>
        <begin position="90"/>
        <end position="107"/>
    </location>
</feature>
<dbReference type="EMBL" id="VLJV01000001">
    <property type="protein sequence ID" value="TWH21553.1"/>
    <property type="molecule type" value="Genomic_DNA"/>
</dbReference>
<feature type="transmembrane region" description="Helical" evidence="2">
    <location>
        <begin position="64"/>
        <end position="84"/>
    </location>
</feature>
<reference evidence="3 4" key="1">
    <citation type="submission" date="2019-07" db="EMBL/GenBank/DDBJ databases">
        <title>R&amp;d 2014.</title>
        <authorList>
            <person name="Klenk H.-P."/>
        </authorList>
    </citation>
    <scope>NUCLEOTIDE SEQUENCE [LARGE SCALE GENOMIC DNA]</scope>
    <source>
        <strain evidence="3 4">DSM 43194</strain>
    </source>
</reference>
<organism evidence="3 4">
    <name type="scientific">Prauserella rugosa</name>
    <dbReference type="NCBI Taxonomy" id="43354"/>
    <lineage>
        <taxon>Bacteria</taxon>
        <taxon>Bacillati</taxon>
        <taxon>Actinomycetota</taxon>
        <taxon>Actinomycetes</taxon>
        <taxon>Pseudonocardiales</taxon>
        <taxon>Pseudonocardiaceae</taxon>
        <taxon>Prauserella</taxon>
    </lineage>
</organism>
<gene>
    <name evidence="3" type="ORF">JD82_03418</name>
</gene>
<sequence length="207" mass="23065">MDIRNLPPMPDRHTGEPRPPAAPLVDEDSRSADNDNSPTRKAPKTPPGEAAALEWYYPTRTARLVAGLLCTAIGLALYIFQGGFSWLGNIWLWLVLAAPPFIFLLVGRTGKVSAGADWLATSDRDYVKLYELVKVTVHVDGVAHVVQLMDSSGRSIRPRIGTLELNHRLWDLVYNGILHSVHVNGAETNKRAREYLQLDHPPHLHKQ</sequence>
<proteinExistence type="predicted"/>
<comment type="caution">
    <text evidence="3">The sequence shown here is derived from an EMBL/GenBank/DDBJ whole genome shotgun (WGS) entry which is preliminary data.</text>
</comment>
<protein>
    <submittedName>
        <fullName evidence="3">Uncharacterized protein</fullName>
    </submittedName>
</protein>
<evidence type="ECO:0000256" key="1">
    <source>
        <dbReference type="SAM" id="MobiDB-lite"/>
    </source>
</evidence>
<dbReference type="Proteomes" id="UP000317303">
    <property type="component" value="Unassembled WGS sequence"/>
</dbReference>
<accession>A0A660CIV1</accession>
<evidence type="ECO:0000256" key="2">
    <source>
        <dbReference type="SAM" id="Phobius"/>
    </source>
</evidence>
<evidence type="ECO:0000313" key="3">
    <source>
        <dbReference type="EMBL" id="TWH21553.1"/>
    </source>
</evidence>
<evidence type="ECO:0000313" key="4">
    <source>
        <dbReference type="Proteomes" id="UP000317303"/>
    </source>
</evidence>
<keyword evidence="4" id="KW-1185">Reference proteome</keyword>
<keyword evidence="2" id="KW-0472">Membrane</keyword>
<keyword evidence="2" id="KW-1133">Transmembrane helix</keyword>